<dbReference type="InterPro" id="IPR045249">
    <property type="entry name" value="HARBI1-like"/>
</dbReference>
<dbReference type="EMBL" id="VUJU01008592">
    <property type="protein sequence ID" value="KAF0728479.1"/>
    <property type="molecule type" value="Genomic_DNA"/>
</dbReference>
<protein>
    <submittedName>
        <fullName evidence="9">Putative nuclease HARBI1</fullName>
    </submittedName>
</protein>
<dbReference type="GO" id="GO:0005634">
    <property type="term" value="C:nucleus"/>
    <property type="evidence" value="ECO:0007669"/>
    <property type="project" value="UniProtKB-SubCell"/>
</dbReference>
<sequence length="384" mass="44842">MLSCFITCFYCFINLIFYRPIFLLNMNHRILFDYYEDDEIDEAVIALQRRPRIFYERVNYLELYDNHDFMCRFRISKETFRTLLRLIEADISPHSQRNRAILAPCKLYMMLRYLATGSFLLTVADFTGVSESSACRYVHQVCRAIARHRSKFIYFPKNDVDMRKVVSGFYSLSRFPKVVGAVDCTHIKIQSPDGDNAETFRNRKGYFSINTQCICNPWLKIMDIVARWPGSSHDQIIFDNSLIKSKFENETIKGYLLGDGGYEVKPYLMTPLLNPTTRSQQLYNESQIRTRNVIERCFGVLKRRFPVLSKGIITSLINTQAIIVSCAIIHNICIDLHDELPYDILQEGYGIENIAEDNHPNLIGVTRGRQERDRLIRDHFGNLE</sequence>
<evidence type="ECO:0000256" key="1">
    <source>
        <dbReference type="ARBA" id="ARBA00001968"/>
    </source>
</evidence>
<comment type="cofactor">
    <cofactor evidence="1">
        <name>a divalent metal cation</name>
        <dbReference type="ChEBI" id="CHEBI:60240"/>
    </cofactor>
</comment>
<evidence type="ECO:0000256" key="7">
    <source>
        <dbReference type="ARBA" id="ARBA00023242"/>
    </source>
</evidence>
<dbReference type="PANTHER" id="PTHR22930:SF289">
    <property type="entry name" value="DDE TNP4 DOMAIN-CONTAINING PROTEIN-RELATED"/>
    <property type="match status" value="1"/>
</dbReference>
<comment type="similarity">
    <text evidence="3">Belongs to the HARBI1 family.</text>
</comment>
<dbReference type="GO" id="GO:0004518">
    <property type="term" value="F:nuclease activity"/>
    <property type="evidence" value="ECO:0007669"/>
    <property type="project" value="UniProtKB-KW"/>
</dbReference>
<dbReference type="PANTHER" id="PTHR22930">
    <property type="match status" value="1"/>
</dbReference>
<name>A0A6G0WMB8_APHCR</name>
<dbReference type="OrthoDB" id="6626691at2759"/>
<dbReference type="GO" id="GO:0016787">
    <property type="term" value="F:hydrolase activity"/>
    <property type="evidence" value="ECO:0007669"/>
    <property type="project" value="UniProtKB-KW"/>
</dbReference>
<comment type="caution">
    <text evidence="9">The sequence shown here is derived from an EMBL/GenBank/DDBJ whole genome shotgun (WGS) entry which is preliminary data.</text>
</comment>
<dbReference type="InterPro" id="IPR027806">
    <property type="entry name" value="HARBI1_dom"/>
</dbReference>
<dbReference type="GO" id="GO:0046872">
    <property type="term" value="F:metal ion binding"/>
    <property type="evidence" value="ECO:0007669"/>
    <property type="project" value="UniProtKB-KW"/>
</dbReference>
<dbReference type="Pfam" id="PF13359">
    <property type="entry name" value="DDE_Tnp_4"/>
    <property type="match status" value="1"/>
</dbReference>
<accession>A0A6G0WMB8</accession>
<reference evidence="9 10" key="1">
    <citation type="submission" date="2019-08" db="EMBL/GenBank/DDBJ databases">
        <title>Whole genome of Aphis craccivora.</title>
        <authorList>
            <person name="Voronova N.V."/>
            <person name="Shulinski R.S."/>
            <person name="Bandarenka Y.V."/>
            <person name="Zhorov D.G."/>
            <person name="Warner D."/>
        </authorList>
    </citation>
    <scope>NUCLEOTIDE SEQUENCE [LARGE SCALE GENOMIC DNA]</scope>
    <source>
        <strain evidence="9">180601</strain>
        <tissue evidence="9">Whole Body</tissue>
    </source>
</reference>
<keyword evidence="7" id="KW-0539">Nucleus</keyword>
<evidence type="ECO:0000256" key="3">
    <source>
        <dbReference type="ARBA" id="ARBA00006958"/>
    </source>
</evidence>
<evidence type="ECO:0000313" key="10">
    <source>
        <dbReference type="Proteomes" id="UP000478052"/>
    </source>
</evidence>
<keyword evidence="10" id="KW-1185">Reference proteome</keyword>
<dbReference type="Proteomes" id="UP000478052">
    <property type="component" value="Unassembled WGS sequence"/>
</dbReference>
<dbReference type="AlphaFoldDB" id="A0A6G0WMB8"/>
<evidence type="ECO:0000256" key="4">
    <source>
        <dbReference type="ARBA" id="ARBA00022722"/>
    </source>
</evidence>
<feature type="domain" description="DDE Tnp4" evidence="8">
    <location>
        <begin position="182"/>
        <end position="331"/>
    </location>
</feature>
<proteinExistence type="inferred from homology"/>
<comment type="subcellular location">
    <subcellularLocation>
        <location evidence="2">Nucleus</location>
    </subcellularLocation>
</comment>
<keyword evidence="5" id="KW-0479">Metal-binding</keyword>
<evidence type="ECO:0000256" key="5">
    <source>
        <dbReference type="ARBA" id="ARBA00022723"/>
    </source>
</evidence>
<evidence type="ECO:0000313" key="9">
    <source>
        <dbReference type="EMBL" id="KAF0728479.1"/>
    </source>
</evidence>
<organism evidence="9 10">
    <name type="scientific">Aphis craccivora</name>
    <name type="common">Cowpea aphid</name>
    <dbReference type="NCBI Taxonomy" id="307492"/>
    <lineage>
        <taxon>Eukaryota</taxon>
        <taxon>Metazoa</taxon>
        <taxon>Ecdysozoa</taxon>
        <taxon>Arthropoda</taxon>
        <taxon>Hexapoda</taxon>
        <taxon>Insecta</taxon>
        <taxon>Pterygota</taxon>
        <taxon>Neoptera</taxon>
        <taxon>Paraneoptera</taxon>
        <taxon>Hemiptera</taxon>
        <taxon>Sternorrhyncha</taxon>
        <taxon>Aphidomorpha</taxon>
        <taxon>Aphidoidea</taxon>
        <taxon>Aphididae</taxon>
        <taxon>Aphidini</taxon>
        <taxon>Aphis</taxon>
        <taxon>Aphis</taxon>
    </lineage>
</organism>
<evidence type="ECO:0000256" key="2">
    <source>
        <dbReference type="ARBA" id="ARBA00004123"/>
    </source>
</evidence>
<gene>
    <name evidence="9" type="ORF">FWK35_00021624</name>
</gene>
<keyword evidence="6" id="KW-0378">Hydrolase</keyword>
<evidence type="ECO:0000259" key="8">
    <source>
        <dbReference type="Pfam" id="PF13359"/>
    </source>
</evidence>
<keyword evidence="4" id="KW-0540">Nuclease</keyword>
<evidence type="ECO:0000256" key="6">
    <source>
        <dbReference type="ARBA" id="ARBA00022801"/>
    </source>
</evidence>